<evidence type="ECO:0000313" key="6">
    <source>
        <dbReference type="Proteomes" id="UP000092573"/>
    </source>
</evidence>
<dbReference type="OrthoDB" id="6462103at2"/>
<evidence type="ECO:0000256" key="3">
    <source>
        <dbReference type="ARBA" id="ARBA00023163"/>
    </source>
</evidence>
<dbReference type="EMBL" id="CP014167">
    <property type="protein sequence ID" value="ANS74292.1"/>
    <property type="molecule type" value="Genomic_DNA"/>
</dbReference>
<evidence type="ECO:0000259" key="4">
    <source>
        <dbReference type="PROSITE" id="PS50995"/>
    </source>
</evidence>
<dbReference type="PANTHER" id="PTHR42756">
    <property type="entry name" value="TRANSCRIPTIONAL REGULATOR, MARR"/>
    <property type="match status" value="1"/>
</dbReference>
<dbReference type="PRINTS" id="PR00598">
    <property type="entry name" value="HTHMARR"/>
</dbReference>
<evidence type="ECO:0000313" key="5">
    <source>
        <dbReference type="EMBL" id="ANS74292.1"/>
    </source>
</evidence>
<dbReference type="STRING" id="1462996.AWM70_06580"/>
<dbReference type="PANTHER" id="PTHR42756:SF1">
    <property type="entry name" value="TRANSCRIPTIONAL REPRESSOR OF EMRAB OPERON"/>
    <property type="match status" value="1"/>
</dbReference>
<dbReference type="AlphaFoldDB" id="A0A1B1MYM9"/>
<dbReference type="InterPro" id="IPR000835">
    <property type="entry name" value="HTH_MarR-typ"/>
</dbReference>
<evidence type="ECO:0000256" key="2">
    <source>
        <dbReference type="ARBA" id="ARBA00023125"/>
    </source>
</evidence>
<dbReference type="GO" id="GO:0003677">
    <property type="term" value="F:DNA binding"/>
    <property type="evidence" value="ECO:0007669"/>
    <property type="project" value="UniProtKB-KW"/>
</dbReference>
<dbReference type="GO" id="GO:0003700">
    <property type="term" value="F:DNA-binding transcription factor activity"/>
    <property type="evidence" value="ECO:0007669"/>
    <property type="project" value="InterPro"/>
</dbReference>
<reference evidence="5 6" key="1">
    <citation type="submission" date="2016-01" db="EMBL/GenBank/DDBJ databases">
        <title>Complete Genome Sequence of Paenibacillus yonginensis DCY84, a novel Plant Growth-Promoting Bacteria with Elicitation of Induced Systemic Resistance.</title>
        <authorList>
            <person name="Kim Y.J."/>
            <person name="Yang D.C."/>
            <person name="Sukweenadhi J."/>
        </authorList>
    </citation>
    <scope>NUCLEOTIDE SEQUENCE [LARGE SCALE GENOMIC DNA]</scope>
    <source>
        <strain evidence="5 6">DCY84</strain>
    </source>
</reference>
<dbReference type="Proteomes" id="UP000092573">
    <property type="component" value="Chromosome"/>
</dbReference>
<dbReference type="Gene3D" id="1.10.10.10">
    <property type="entry name" value="Winged helix-like DNA-binding domain superfamily/Winged helix DNA-binding domain"/>
    <property type="match status" value="1"/>
</dbReference>
<dbReference type="InterPro" id="IPR036390">
    <property type="entry name" value="WH_DNA-bd_sf"/>
</dbReference>
<gene>
    <name evidence="5" type="ORF">AWM70_06580</name>
</gene>
<keyword evidence="1" id="KW-0805">Transcription regulation</keyword>
<feature type="domain" description="HTH marR-type" evidence="4">
    <location>
        <begin position="6"/>
        <end position="136"/>
    </location>
</feature>
<dbReference type="SMART" id="SM00347">
    <property type="entry name" value="HTH_MARR"/>
    <property type="match status" value="1"/>
</dbReference>
<dbReference type="Pfam" id="PF01047">
    <property type="entry name" value="MarR"/>
    <property type="match status" value="1"/>
</dbReference>
<evidence type="ECO:0000256" key="1">
    <source>
        <dbReference type="ARBA" id="ARBA00023015"/>
    </source>
</evidence>
<dbReference type="SUPFAM" id="SSF46785">
    <property type="entry name" value="Winged helix' DNA-binding domain"/>
    <property type="match status" value="1"/>
</dbReference>
<dbReference type="PROSITE" id="PS50995">
    <property type="entry name" value="HTH_MARR_2"/>
    <property type="match status" value="1"/>
</dbReference>
<proteinExistence type="predicted"/>
<keyword evidence="6" id="KW-1185">Reference proteome</keyword>
<dbReference type="KEGG" id="pyg:AWM70_06580"/>
<sequence length="148" mass="16590">MKQPSMGKLISLISRVNQRKLASQLKPFGIGSGGAHSYLKAILQRPGQSQEQLTGDLKFDKATTTRTVRQLEEAGYIERRSDEKDRRSIRLYPTQKGQAFAPTLQAILDESNSRLTRDLTAEERDQLVQLLQKVYGSLLDQTEGKGLS</sequence>
<keyword evidence="3" id="KW-0804">Transcription</keyword>
<protein>
    <submittedName>
        <fullName evidence="5">Transcriptional regulator</fullName>
    </submittedName>
</protein>
<keyword evidence="2" id="KW-0238">DNA-binding</keyword>
<dbReference type="InterPro" id="IPR036388">
    <property type="entry name" value="WH-like_DNA-bd_sf"/>
</dbReference>
<organism evidence="5 6">
    <name type="scientific">Paenibacillus yonginensis</name>
    <dbReference type="NCBI Taxonomy" id="1462996"/>
    <lineage>
        <taxon>Bacteria</taxon>
        <taxon>Bacillati</taxon>
        <taxon>Bacillota</taxon>
        <taxon>Bacilli</taxon>
        <taxon>Bacillales</taxon>
        <taxon>Paenibacillaceae</taxon>
        <taxon>Paenibacillus</taxon>
    </lineage>
</organism>
<accession>A0A1B1MYM9</accession>
<name>A0A1B1MYM9_9BACL</name>
<dbReference type="RefSeq" id="WP_068694883.1">
    <property type="nucleotide sequence ID" value="NZ_CP014167.1"/>
</dbReference>